<keyword evidence="5" id="KW-1185">Reference proteome</keyword>
<dbReference type="SMART" id="SM00387">
    <property type="entry name" value="HATPase_c"/>
    <property type="match status" value="1"/>
</dbReference>
<dbReference type="Proteomes" id="UP000274271">
    <property type="component" value="Unassembled WGS sequence"/>
</dbReference>
<gene>
    <name evidence="4" type="ORF">EHT87_16820</name>
</gene>
<evidence type="ECO:0000313" key="5">
    <source>
        <dbReference type="Proteomes" id="UP000274271"/>
    </source>
</evidence>
<keyword evidence="1" id="KW-0472">Membrane</keyword>
<evidence type="ECO:0000259" key="3">
    <source>
        <dbReference type="SMART" id="SM00387"/>
    </source>
</evidence>
<proteinExistence type="predicted"/>
<evidence type="ECO:0000256" key="1">
    <source>
        <dbReference type="SAM" id="Phobius"/>
    </source>
</evidence>
<name>A0A3P1CLG0_9BACT</name>
<evidence type="ECO:0000313" key="4">
    <source>
        <dbReference type="EMBL" id="RRB13916.1"/>
    </source>
</evidence>
<accession>A0A3P1CLG0</accession>
<feature type="transmembrane region" description="Helical" evidence="1">
    <location>
        <begin position="305"/>
        <end position="328"/>
    </location>
</feature>
<keyword evidence="2" id="KW-0732">Signal</keyword>
<comment type="caution">
    <text evidence="4">The sequence shown here is derived from an EMBL/GenBank/DDBJ whole genome shotgun (WGS) entry which is preliminary data.</text>
</comment>
<keyword evidence="1" id="KW-1133">Transmembrane helix</keyword>
<dbReference type="OrthoDB" id="9792992at2"/>
<dbReference type="AlphaFoldDB" id="A0A3P1CLG0"/>
<sequence length="542" mass="61763">MKKAVLVVIAGLLTVAAAKAQINWGAYSHSFPGEVQEKPSAVGLILAIRKENNAFWAIRETSDHFYTLNADSSFRRLRPREMVARTTFDTARAQFFLHGVGPQNAPLYQFRVTEYPGNRVLVPWRGINRFTDSTLIHDSGFPKMAYLGGYRTRLGSMLIMDVRKLEGNQIMATSLIAWESIKPVVTNVYTSDNIDEFLQRLQSPWLPFNQPAGRQSPVLTVSSTNTNLIFLLGSNAFSRNQLQYEVIRNGSVYTPWRNNDYDNSFVWIKEYPPGRYVLKMRFSVQPAHVTEFRFEIEPVWYQTNLFRILVGIFVAALLGAGLFLILLVQQRRKTWQEQAHKTKLQLELKAIYAQLNPHFVFNALSSIQSLVNKQDLKGANNYLSDFARLMRESLNHSHKDEIALQQEIQTLDTYLKLEQLRFNFQYKISVDSTVNGSETSVPALLLQPLVENAVKHGVAVLQENGYITVHVNQSDHTMIITITDNGNGYTERKSSAGLGLRLVRDRIKLLNELKPEQPISLTINTLVPRGTQITLAFTHWFL</sequence>
<dbReference type="InterPro" id="IPR050640">
    <property type="entry name" value="Bact_2-comp_sensor_kinase"/>
</dbReference>
<feature type="signal peptide" evidence="2">
    <location>
        <begin position="1"/>
        <end position="20"/>
    </location>
</feature>
<feature type="domain" description="Histidine kinase/HSP90-like ATPase" evidence="3">
    <location>
        <begin position="437"/>
        <end position="541"/>
    </location>
</feature>
<dbReference type="Gene3D" id="3.30.565.10">
    <property type="entry name" value="Histidine kinase-like ATPase, C-terminal domain"/>
    <property type="match status" value="1"/>
</dbReference>
<dbReference type="Pfam" id="PF02518">
    <property type="entry name" value="HATPase_c"/>
    <property type="match status" value="1"/>
</dbReference>
<dbReference type="InterPro" id="IPR036890">
    <property type="entry name" value="HATPase_C_sf"/>
</dbReference>
<dbReference type="PANTHER" id="PTHR34220">
    <property type="entry name" value="SENSOR HISTIDINE KINASE YPDA"/>
    <property type="match status" value="1"/>
</dbReference>
<dbReference type="GO" id="GO:0016020">
    <property type="term" value="C:membrane"/>
    <property type="evidence" value="ECO:0007669"/>
    <property type="project" value="InterPro"/>
</dbReference>
<protein>
    <submittedName>
        <fullName evidence="4">Histidine kinase</fullName>
    </submittedName>
</protein>
<dbReference type="EMBL" id="RQJP01000003">
    <property type="protein sequence ID" value="RRB13916.1"/>
    <property type="molecule type" value="Genomic_DNA"/>
</dbReference>
<dbReference type="Pfam" id="PF06580">
    <property type="entry name" value="His_kinase"/>
    <property type="match status" value="1"/>
</dbReference>
<dbReference type="InterPro" id="IPR003594">
    <property type="entry name" value="HATPase_dom"/>
</dbReference>
<keyword evidence="4" id="KW-0418">Kinase</keyword>
<dbReference type="SUPFAM" id="SSF55874">
    <property type="entry name" value="ATPase domain of HSP90 chaperone/DNA topoisomerase II/histidine kinase"/>
    <property type="match status" value="1"/>
</dbReference>
<keyword evidence="4" id="KW-0808">Transferase</keyword>
<evidence type="ECO:0000256" key="2">
    <source>
        <dbReference type="SAM" id="SignalP"/>
    </source>
</evidence>
<reference evidence="4 5" key="1">
    <citation type="submission" date="2018-11" db="EMBL/GenBank/DDBJ databases">
        <authorList>
            <person name="Zhou Z."/>
            <person name="Wang G."/>
        </authorList>
    </citation>
    <scope>NUCLEOTIDE SEQUENCE [LARGE SCALE GENOMIC DNA]</scope>
    <source>
        <strain evidence="4 5">KCTC42998</strain>
    </source>
</reference>
<organism evidence="4 5">
    <name type="scientific">Larkinella knui</name>
    <dbReference type="NCBI Taxonomy" id="2025310"/>
    <lineage>
        <taxon>Bacteria</taxon>
        <taxon>Pseudomonadati</taxon>
        <taxon>Bacteroidota</taxon>
        <taxon>Cytophagia</taxon>
        <taxon>Cytophagales</taxon>
        <taxon>Spirosomataceae</taxon>
        <taxon>Larkinella</taxon>
    </lineage>
</organism>
<dbReference type="GO" id="GO:0000155">
    <property type="term" value="F:phosphorelay sensor kinase activity"/>
    <property type="evidence" value="ECO:0007669"/>
    <property type="project" value="InterPro"/>
</dbReference>
<keyword evidence="1" id="KW-0812">Transmembrane</keyword>
<dbReference type="RefSeq" id="WP_124907813.1">
    <property type="nucleotide sequence ID" value="NZ_RQJP01000003.1"/>
</dbReference>
<dbReference type="InterPro" id="IPR010559">
    <property type="entry name" value="Sig_transdc_His_kin_internal"/>
</dbReference>
<dbReference type="PANTHER" id="PTHR34220:SF7">
    <property type="entry name" value="SENSOR HISTIDINE KINASE YPDA"/>
    <property type="match status" value="1"/>
</dbReference>
<feature type="chain" id="PRO_5018130025" evidence="2">
    <location>
        <begin position="21"/>
        <end position="542"/>
    </location>
</feature>